<protein>
    <submittedName>
        <fullName evidence="9">Arsenic resistance protein</fullName>
    </submittedName>
</protein>
<evidence type="ECO:0000256" key="1">
    <source>
        <dbReference type="ARBA" id="ARBA00004651"/>
    </source>
</evidence>
<name>A0A7X6D3A5_9ACTN</name>
<accession>A0A7X6D3A5</accession>
<feature type="transmembrane region" description="Helical" evidence="8">
    <location>
        <begin position="40"/>
        <end position="58"/>
    </location>
</feature>
<dbReference type="PANTHER" id="PTHR43057">
    <property type="entry name" value="ARSENITE EFFLUX TRANSPORTER"/>
    <property type="match status" value="1"/>
</dbReference>
<feature type="transmembrane region" description="Helical" evidence="8">
    <location>
        <begin position="129"/>
        <end position="153"/>
    </location>
</feature>
<feature type="transmembrane region" description="Helical" evidence="8">
    <location>
        <begin position="98"/>
        <end position="117"/>
    </location>
</feature>
<feature type="transmembrane region" description="Helical" evidence="8">
    <location>
        <begin position="226"/>
        <end position="249"/>
    </location>
</feature>
<sequence length="333" mass="33932">MAGLTGWLDRFQVALYAAAVAAGAVWGLLAPGAGAAAEPAVVPVLVGLLYVTFLQVPAGELLRSLRAGRFLGAALVVNFAVVPLVVLAMFPLLPGDPAIRLGVLLVLLCPCVDYVIAFCRLAGGGARRLLAATPLLLVAQLVLLPGFLVLFLGSELAEVVEAGPFVEAFVTFIVVPLALAWLTQLSARVTARVAPVAEALMVPLMIGTLLLVVASQLPKLDGGPGVVLGTVPFFAAFLVVMAVAGRLVARGFGLGAPDGRAVVFTGATRNGLVLLPLALALPDELAVVAVVMVTQTLVEVVGMVVYVHAVPRLLPDRPAGTGGSDSGGADHAG</sequence>
<keyword evidence="7 8" id="KW-0472">Membrane</keyword>
<feature type="transmembrane region" description="Helical" evidence="8">
    <location>
        <begin position="165"/>
        <end position="182"/>
    </location>
</feature>
<dbReference type="GO" id="GO:0015105">
    <property type="term" value="F:arsenite transmembrane transporter activity"/>
    <property type="evidence" value="ECO:0007669"/>
    <property type="project" value="TreeGrafter"/>
</dbReference>
<dbReference type="Proteomes" id="UP000578686">
    <property type="component" value="Unassembled WGS sequence"/>
</dbReference>
<keyword evidence="4" id="KW-1003">Cell membrane</keyword>
<keyword evidence="5 8" id="KW-0812">Transmembrane</keyword>
<evidence type="ECO:0000256" key="4">
    <source>
        <dbReference type="ARBA" id="ARBA00022475"/>
    </source>
</evidence>
<evidence type="ECO:0000256" key="8">
    <source>
        <dbReference type="SAM" id="Phobius"/>
    </source>
</evidence>
<feature type="transmembrane region" description="Helical" evidence="8">
    <location>
        <begin position="261"/>
        <end position="279"/>
    </location>
</feature>
<comment type="similarity">
    <text evidence="2">Belongs to the arsenical resistance-3 (ACR3) (TC 2.A.59) family.</text>
</comment>
<comment type="subcellular location">
    <subcellularLocation>
        <location evidence="1">Cell membrane</location>
        <topology evidence="1">Multi-pass membrane protein</topology>
    </subcellularLocation>
</comment>
<evidence type="ECO:0000256" key="6">
    <source>
        <dbReference type="ARBA" id="ARBA00022989"/>
    </source>
</evidence>
<dbReference type="RefSeq" id="WP_167972357.1">
    <property type="nucleotide sequence ID" value="NZ_BHZG01000503.1"/>
</dbReference>
<organism evidence="9 10">
    <name type="scientific">Streptomyces lonarensis</name>
    <dbReference type="NCBI Taxonomy" id="700599"/>
    <lineage>
        <taxon>Bacteria</taxon>
        <taxon>Bacillati</taxon>
        <taxon>Actinomycetota</taxon>
        <taxon>Actinomycetes</taxon>
        <taxon>Kitasatosporales</taxon>
        <taxon>Streptomycetaceae</taxon>
        <taxon>Streptomyces</taxon>
    </lineage>
</organism>
<feature type="transmembrane region" description="Helical" evidence="8">
    <location>
        <begin position="285"/>
        <end position="307"/>
    </location>
</feature>
<keyword evidence="3" id="KW-0813">Transport</keyword>
<dbReference type="InterPro" id="IPR038770">
    <property type="entry name" value="Na+/solute_symporter_sf"/>
</dbReference>
<feature type="transmembrane region" description="Helical" evidence="8">
    <location>
        <begin position="12"/>
        <end position="34"/>
    </location>
</feature>
<evidence type="ECO:0000313" key="10">
    <source>
        <dbReference type="Proteomes" id="UP000578686"/>
    </source>
</evidence>
<dbReference type="AlphaFoldDB" id="A0A7X6D3A5"/>
<dbReference type="Gene3D" id="1.20.1530.20">
    <property type="match status" value="1"/>
</dbReference>
<dbReference type="InterPro" id="IPR004706">
    <property type="entry name" value="Arsenical-R_Acr3"/>
</dbReference>
<evidence type="ECO:0000256" key="3">
    <source>
        <dbReference type="ARBA" id="ARBA00022448"/>
    </source>
</evidence>
<dbReference type="EMBL" id="JAAVJD010000157">
    <property type="protein sequence ID" value="NJQ07400.1"/>
    <property type="molecule type" value="Genomic_DNA"/>
</dbReference>
<reference evidence="9 10" key="1">
    <citation type="submission" date="2020-03" db="EMBL/GenBank/DDBJ databases">
        <title>Draft genome of Streptomyces sp. ventii, isolated from the Axial Seamount in the Pacific Ocean, and resequencing of the two type strains Streptomyces lonarensis strain NCL 716 and Streptomyces bohaiensis strain 11A07.</title>
        <authorList>
            <person name="Loughran R.M."/>
            <person name="Pfannmuller K.M."/>
            <person name="Wasson B.J."/>
            <person name="Deadmond M.C."/>
            <person name="Paddock B.E."/>
            <person name="Koyack M.J."/>
            <person name="Gallegos D.A."/>
            <person name="Mitchell E.A."/>
            <person name="Ushijima B."/>
            <person name="Saw J.H."/>
            <person name="Mcphail K.L."/>
            <person name="Videau P."/>
        </authorList>
    </citation>
    <scope>NUCLEOTIDE SEQUENCE [LARGE SCALE GENOMIC DNA]</scope>
    <source>
        <strain evidence="9 10">NCL716</strain>
    </source>
</reference>
<evidence type="ECO:0000256" key="5">
    <source>
        <dbReference type="ARBA" id="ARBA00022692"/>
    </source>
</evidence>
<feature type="transmembrane region" description="Helical" evidence="8">
    <location>
        <begin position="194"/>
        <end position="214"/>
    </location>
</feature>
<evidence type="ECO:0000256" key="7">
    <source>
        <dbReference type="ARBA" id="ARBA00023136"/>
    </source>
</evidence>
<feature type="transmembrane region" description="Helical" evidence="8">
    <location>
        <begin position="70"/>
        <end position="92"/>
    </location>
</feature>
<keyword evidence="6 8" id="KW-1133">Transmembrane helix</keyword>
<comment type="caution">
    <text evidence="9">The sequence shown here is derived from an EMBL/GenBank/DDBJ whole genome shotgun (WGS) entry which is preliminary data.</text>
</comment>
<evidence type="ECO:0000313" key="9">
    <source>
        <dbReference type="EMBL" id="NJQ07400.1"/>
    </source>
</evidence>
<evidence type="ECO:0000256" key="2">
    <source>
        <dbReference type="ARBA" id="ARBA00010110"/>
    </source>
</evidence>
<gene>
    <name evidence="9" type="ORF">HCN56_17850</name>
</gene>
<dbReference type="GO" id="GO:0015104">
    <property type="term" value="F:antimonite transmembrane transporter activity"/>
    <property type="evidence" value="ECO:0007669"/>
    <property type="project" value="TreeGrafter"/>
</dbReference>
<proteinExistence type="inferred from homology"/>
<dbReference type="InterPro" id="IPR002657">
    <property type="entry name" value="BilAc:Na_symport/Acr3"/>
</dbReference>
<keyword evidence="10" id="KW-1185">Reference proteome</keyword>
<dbReference type="GO" id="GO:0015297">
    <property type="term" value="F:antiporter activity"/>
    <property type="evidence" value="ECO:0007669"/>
    <property type="project" value="InterPro"/>
</dbReference>
<dbReference type="GO" id="GO:0005886">
    <property type="term" value="C:plasma membrane"/>
    <property type="evidence" value="ECO:0007669"/>
    <property type="project" value="UniProtKB-SubCell"/>
</dbReference>
<dbReference type="Pfam" id="PF01758">
    <property type="entry name" value="SBF"/>
    <property type="match status" value="1"/>
</dbReference>
<dbReference type="PANTHER" id="PTHR43057:SF1">
    <property type="entry name" value="ARSENICAL-RESISTANCE PROTEIN 3"/>
    <property type="match status" value="1"/>
</dbReference>